<feature type="binding site" evidence="9">
    <location>
        <position position="432"/>
    </location>
    <ligand>
        <name>S-adenosyl-L-methionine</name>
        <dbReference type="ChEBI" id="CHEBI:59789"/>
    </ligand>
</feature>
<name>A0AAE9WDZ1_9SCHI</name>
<evidence type="ECO:0000256" key="1">
    <source>
        <dbReference type="ARBA" id="ARBA00022603"/>
    </source>
</evidence>
<dbReference type="FunFam" id="2.40.50.140:FF:000201">
    <property type="entry name" value="TRM2p tRNA methyltransferase"/>
    <property type="match status" value="1"/>
</dbReference>
<evidence type="ECO:0000256" key="6">
    <source>
        <dbReference type="ARBA" id="ARBA00052788"/>
    </source>
</evidence>
<protein>
    <recommendedName>
        <fullName evidence="8">tRNA (uracil(54)-C(5))-methyltransferase</fullName>
        <ecNumber evidence="5">2.1.1.35</ecNumber>
    </recommendedName>
</protein>
<feature type="binding site" evidence="9">
    <location>
        <position position="328"/>
    </location>
    <ligand>
        <name>S-adenosyl-L-methionine</name>
        <dbReference type="ChEBI" id="CHEBI:59789"/>
    </ligand>
</feature>
<keyword evidence="4" id="KW-0819">tRNA processing</keyword>
<keyword evidence="13" id="KW-1185">Reference proteome</keyword>
<evidence type="ECO:0000256" key="7">
    <source>
        <dbReference type="ARBA" id="ARBA00054700"/>
    </source>
</evidence>
<dbReference type="EMBL" id="CP115611">
    <property type="protein sequence ID" value="WBW72953.1"/>
    <property type="molecule type" value="Genomic_DNA"/>
</dbReference>
<dbReference type="PROSITE" id="PS01231">
    <property type="entry name" value="TRMA_2"/>
    <property type="match status" value="1"/>
</dbReference>
<dbReference type="GO" id="GO:0008033">
    <property type="term" value="P:tRNA processing"/>
    <property type="evidence" value="ECO:0007669"/>
    <property type="project" value="UniProtKB-KW"/>
</dbReference>
<dbReference type="FunFam" id="3.40.50.150:FF:000174">
    <property type="entry name" value="TRM2p tRNA methyltransferase"/>
    <property type="match status" value="1"/>
</dbReference>
<dbReference type="PROSITE" id="PS51622">
    <property type="entry name" value="SAM_MT_RNA_M5U_2"/>
    <property type="match status" value="1"/>
</dbReference>
<evidence type="ECO:0000256" key="10">
    <source>
        <dbReference type="PROSITE-ProRule" id="PRU10015"/>
    </source>
</evidence>
<feature type="domain" description="TRAM" evidence="11">
    <location>
        <begin position="88"/>
        <end position="148"/>
    </location>
</feature>
<dbReference type="CDD" id="cd02440">
    <property type="entry name" value="AdoMet_MTases"/>
    <property type="match status" value="1"/>
</dbReference>
<proteinExistence type="inferred from homology"/>
<evidence type="ECO:0000256" key="8">
    <source>
        <dbReference type="ARBA" id="ARBA00070108"/>
    </source>
</evidence>
<dbReference type="GO" id="GO:0032259">
    <property type="term" value="P:methylation"/>
    <property type="evidence" value="ECO:0007669"/>
    <property type="project" value="UniProtKB-KW"/>
</dbReference>
<evidence type="ECO:0000313" key="13">
    <source>
        <dbReference type="Proteomes" id="UP001212411"/>
    </source>
</evidence>
<dbReference type="PROSITE" id="PS50926">
    <property type="entry name" value="TRAM"/>
    <property type="match status" value="1"/>
</dbReference>
<evidence type="ECO:0000256" key="4">
    <source>
        <dbReference type="ARBA" id="ARBA00022694"/>
    </source>
</evidence>
<dbReference type="InterPro" id="IPR012340">
    <property type="entry name" value="NA-bd_OB-fold"/>
</dbReference>
<dbReference type="PROSITE" id="PS51687">
    <property type="entry name" value="SAM_MT_RNA_M5U"/>
    <property type="match status" value="1"/>
</dbReference>
<evidence type="ECO:0000313" key="12">
    <source>
        <dbReference type="EMBL" id="WBW72953.1"/>
    </source>
</evidence>
<dbReference type="SUPFAM" id="SSF50249">
    <property type="entry name" value="Nucleic acid-binding proteins"/>
    <property type="match status" value="1"/>
</dbReference>
<dbReference type="Proteomes" id="UP001212411">
    <property type="component" value="Chromosome 1"/>
</dbReference>
<keyword evidence="3 9" id="KW-0949">S-adenosyl-L-methionine</keyword>
<dbReference type="RefSeq" id="XP_056037196.1">
    <property type="nucleotide sequence ID" value="XM_056180460.1"/>
</dbReference>
<comment type="catalytic activity">
    <reaction evidence="6">
        <text>uridine(54) in tRNA + S-adenosyl-L-methionine = 5-methyluridine(54) in tRNA + S-adenosyl-L-homocysteine + H(+)</text>
        <dbReference type="Rhea" id="RHEA:42712"/>
        <dbReference type="Rhea" id="RHEA-COMP:10167"/>
        <dbReference type="Rhea" id="RHEA-COMP:10193"/>
        <dbReference type="ChEBI" id="CHEBI:15378"/>
        <dbReference type="ChEBI" id="CHEBI:57856"/>
        <dbReference type="ChEBI" id="CHEBI:59789"/>
        <dbReference type="ChEBI" id="CHEBI:65315"/>
        <dbReference type="ChEBI" id="CHEBI:74447"/>
        <dbReference type="EC" id="2.1.1.35"/>
    </reaction>
</comment>
<dbReference type="PANTHER" id="PTHR11061:SF30">
    <property type="entry name" value="TRNA (URACIL(54)-C(5))-METHYLTRANSFERASE"/>
    <property type="match status" value="1"/>
</dbReference>
<dbReference type="Gene3D" id="2.40.50.140">
    <property type="entry name" value="Nucleic acid-binding proteins"/>
    <property type="match status" value="1"/>
</dbReference>
<dbReference type="GO" id="GO:0009451">
    <property type="term" value="P:RNA modification"/>
    <property type="evidence" value="ECO:0007669"/>
    <property type="project" value="UniProtKB-ARBA"/>
</dbReference>
<accession>A0AAE9WDZ1</accession>
<evidence type="ECO:0000256" key="5">
    <source>
        <dbReference type="ARBA" id="ARBA00033763"/>
    </source>
</evidence>
<dbReference type="EC" id="2.1.1.35" evidence="5"/>
<dbReference type="GO" id="GO:0030697">
    <property type="term" value="F:tRNA (uracil(54)-C5)-methyltransferase activity, S-adenosyl methionine-dependent"/>
    <property type="evidence" value="ECO:0007669"/>
    <property type="project" value="UniProtKB-EC"/>
</dbReference>
<feature type="binding site" evidence="9">
    <location>
        <position position="385"/>
    </location>
    <ligand>
        <name>S-adenosyl-L-methionine</name>
        <dbReference type="ChEBI" id="CHEBI:59789"/>
    </ligand>
</feature>
<reference evidence="12 13" key="1">
    <citation type="journal article" date="2023" name="G3 (Bethesda)">
        <title>A high-quality reference genome for the fission yeast Schizosaccharomyces osmophilus.</title>
        <authorList>
            <person name="Jia G.S."/>
            <person name="Zhang W.C."/>
            <person name="Liang Y."/>
            <person name="Liu X.H."/>
            <person name="Rhind N."/>
            <person name="Pidoux A."/>
            <person name="Brysch-Herzberg M."/>
            <person name="Du L.L."/>
        </authorList>
    </citation>
    <scope>NUCLEOTIDE SEQUENCE [LARGE SCALE GENOMIC DNA]</scope>
    <source>
        <strain evidence="12 13">CBS 15793</strain>
    </source>
</reference>
<gene>
    <name evidence="12" type="primary">trm2</name>
    <name evidence="12" type="ORF">SOMG_01667</name>
</gene>
<dbReference type="Pfam" id="PF01938">
    <property type="entry name" value="TRAM"/>
    <property type="match status" value="1"/>
</dbReference>
<sequence>MIVSVFQRGHFPKLLFTKFLRSSFSTSTSYHMTTELNRPLQVPEISNKRARKLSKRRAKKPVVEGSAGHVLQLDIENLLEHQPLANIPFERFQEIEVDIVYLSSSGDGIGLVLDGRYAVVVPFSLPGDKVKAKLHFLADTYALADFLGVLTPSKDRDDSLIGCKYFGKCGGCQYQMLPYEKQLEQKKKVIEKAFRYFSKLDPSKLPQVENTIGSPLEYNYRTKITPHFDVPKGGTSGPLTIGFQEKGRRRVLDIEECPIATKQINESYPKIIGEVQDRASTYKRGATILMRDSMNSNGEHSVITDHKAIVTESFGDFKFVFPAGAFFQNNNSILPDFTGYVRKQLLNPFKHENFQKPKYFVDAYCGSGLFSIACSEGFESVIGVEISADSVHYAKENAQRNNVSNTNFIVGEAEKIFSSIKTPSAETAMVIDPPRKGCDQVFLNQLLEYGPSRAVYISCNVHTQARDVGYILHHELGKNYKIDEIRGFDLFPQSHHVESILTLTKLNY</sequence>
<dbReference type="InterPro" id="IPR030391">
    <property type="entry name" value="MeTrfase_TrmA_CS"/>
</dbReference>
<dbReference type="Gene3D" id="3.40.50.150">
    <property type="entry name" value="Vaccinia Virus protein VP39"/>
    <property type="match status" value="2"/>
</dbReference>
<dbReference type="PANTHER" id="PTHR11061">
    <property type="entry name" value="RNA M5U METHYLTRANSFERASE"/>
    <property type="match status" value="1"/>
</dbReference>
<feature type="active site" evidence="10">
    <location>
        <position position="459"/>
    </location>
</feature>
<dbReference type="InterPro" id="IPR002792">
    <property type="entry name" value="TRAM_dom"/>
</dbReference>
<feature type="active site" description="Nucleophile" evidence="9">
    <location>
        <position position="459"/>
    </location>
</feature>
<evidence type="ECO:0000256" key="3">
    <source>
        <dbReference type="ARBA" id="ARBA00022691"/>
    </source>
</evidence>
<dbReference type="Pfam" id="PF05958">
    <property type="entry name" value="tRNA_U5-meth_tr"/>
    <property type="match status" value="1"/>
</dbReference>
<dbReference type="InterPro" id="IPR010280">
    <property type="entry name" value="U5_MeTrfase_fam"/>
</dbReference>
<dbReference type="InterPro" id="IPR030390">
    <property type="entry name" value="MeTrfase_TrmA_AS"/>
</dbReference>
<evidence type="ECO:0000259" key="11">
    <source>
        <dbReference type="PROSITE" id="PS50926"/>
    </source>
</evidence>
<dbReference type="GeneID" id="80875149"/>
<evidence type="ECO:0000256" key="2">
    <source>
        <dbReference type="ARBA" id="ARBA00022679"/>
    </source>
</evidence>
<dbReference type="KEGG" id="som:SOMG_01667"/>
<dbReference type="SUPFAM" id="SSF53335">
    <property type="entry name" value="S-adenosyl-L-methionine-dependent methyltransferases"/>
    <property type="match status" value="1"/>
</dbReference>
<organism evidence="12 13">
    <name type="scientific">Schizosaccharomyces osmophilus</name>
    <dbReference type="NCBI Taxonomy" id="2545709"/>
    <lineage>
        <taxon>Eukaryota</taxon>
        <taxon>Fungi</taxon>
        <taxon>Dikarya</taxon>
        <taxon>Ascomycota</taxon>
        <taxon>Taphrinomycotina</taxon>
        <taxon>Schizosaccharomycetes</taxon>
        <taxon>Schizosaccharomycetales</taxon>
        <taxon>Schizosaccharomycetaceae</taxon>
        <taxon>Schizosaccharomyces</taxon>
    </lineage>
</organism>
<comment type="function">
    <text evidence="7">Catalyzes the formation of 5-methyl-uridine at position 54 (m5U54) in all tRNA. May also have a role in tRNA stabilization or maturation.</text>
</comment>
<feature type="binding site" evidence="9">
    <location>
        <position position="364"/>
    </location>
    <ligand>
        <name>S-adenosyl-L-methionine</name>
        <dbReference type="ChEBI" id="CHEBI:59789"/>
    </ligand>
</feature>
<keyword evidence="2 9" id="KW-0808">Transferase</keyword>
<dbReference type="InterPro" id="IPR029063">
    <property type="entry name" value="SAM-dependent_MTases_sf"/>
</dbReference>
<dbReference type="InterPro" id="IPR025795">
    <property type="entry name" value="tRNA_(uracil-5-)_MeTrfase"/>
</dbReference>
<dbReference type="PROSITE" id="PS01230">
    <property type="entry name" value="TRMA_1"/>
    <property type="match status" value="1"/>
</dbReference>
<keyword evidence="1 9" id="KW-0489">Methyltransferase</keyword>
<comment type="similarity">
    <text evidence="9">Belongs to the class I-like SAM-binding methyltransferase superfamily. RNA M5U methyltransferase family.</text>
</comment>
<evidence type="ECO:0000256" key="9">
    <source>
        <dbReference type="PROSITE-ProRule" id="PRU01024"/>
    </source>
</evidence>
<dbReference type="AlphaFoldDB" id="A0AAE9WDZ1"/>